<dbReference type="AlphaFoldDB" id="A0A4R6ILB6"/>
<proteinExistence type="predicted"/>
<organism evidence="1 2">
    <name type="scientific">Pedobacter duraquae</name>
    <dbReference type="NCBI Taxonomy" id="425511"/>
    <lineage>
        <taxon>Bacteria</taxon>
        <taxon>Pseudomonadati</taxon>
        <taxon>Bacteroidota</taxon>
        <taxon>Sphingobacteriia</taxon>
        <taxon>Sphingobacteriales</taxon>
        <taxon>Sphingobacteriaceae</taxon>
        <taxon>Pedobacter</taxon>
    </lineage>
</organism>
<dbReference type="PROSITE" id="PS51257">
    <property type="entry name" value="PROKAR_LIPOPROTEIN"/>
    <property type="match status" value="1"/>
</dbReference>
<sequence>MNAKLCFLILLLGTILITSCKKDNFEYGSDYNKSYKAWKQFQSSSNDNYRYVVYSGSVFGFSSQTTITVEAGKVTKRSYVQKGYGSGTNQEIIITGSWDETATTINSHQGGASSITLEEVYQKAKNDWLLKREKHITYFEAKNDGMISSCGHWEDGCQDDCSIGITILSIEKI</sequence>
<name>A0A4R6ILB6_9SPHI</name>
<dbReference type="RefSeq" id="WP_133554674.1">
    <property type="nucleotide sequence ID" value="NZ_SNWM01000002.1"/>
</dbReference>
<reference evidence="1 2" key="1">
    <citation type="submission" date="2019-03" db="EMBL/GenBank/DDBJ databases">
        <title>Genomic Encyclopedia of Archaeal and Bacterial Type Strains, Phase II (KMG-II): from individual species to whole genera.</title>
        <authorList>
            <person name="Goeker M."/>
        </authorList>
    </citation>
    <scope>NUCLEOTIDE SEQUENCE [LARGE SCALE GENOMIC DNA]</scope>
    <source>
        <strain evidence="1 2">DSM 19034</strain>
    </source>
</reference>
<comment type="caution">
    <text evidence="1">The sequence shown here is derived from an EMBL/GenBank/DDBJ whole genome shotgun (WGS) entry which is preliminary data.</text>
</comment>
<evidence type="ECO:0000313" key="2">
    <source>
        <dbReference type="Proteomes" id="UP000295499"/>
    </source>
</evidence>
<gene>
    <name evidence="1" type="ORF">CLV32_1904</name>
</gene>
<evidence type="ECO:0000313" key="1">
    <source>
        <dbReference type="EMBL" id="TDO22919.1"/>
    </source>
</evidence>
<protein>
    <submittedName>
        <fullName evidence="1">Uncharacterized protein</fullName>
    </submittedName>
</protein>
<dbReference type="OrthoDB" id="666398at2"/>
<dbReference type="EMBL" id="SNWM01000002">
    <property type="protein sequence ID" value="TDO22919.1"/>
    <property type="molecule type" value="Genomic_DNA"/>
</dbReference>
<accession>A0A4R6ILB6</accession>
<keyword evidence="2" id="KW-1185">Reference proteome</keyword>
<dbReference type="Proteomes" id="UP000295499">
    <property type="component" value="Unassembled WGS sequence"/>
</dbReference>